<sequence>MVRRTDLVQEILREAPIKIGDSNKAVVVFFDLRCPFCARLFRESESYFVELARGGAVTYAMCDYIVHDDAVPLHLMLREVNGVEKRLKLIEDIYSGKVKARGKERNKGIACHKLAEELGVFGTPSLLLYDLARGEGKLFSGYIPLALIKDIIFKFL</sequence>
<evidence type="ECO:0000313" key="2">
    <source>
        <dbReference type="Proteomes" id="UP000033636"/>
    </source>
</evidence>
<organism evidence="1 2">
    <name type="scientific">Thermoproteus sp. AZ2</name>
    <dbReference type="NCBI Taxonomy" id="1609232"/>
    <lineage>
        <taxon>Archaea</taxon>
        <taxon>Thermoproteota</taxon>
        <taxon>Thermoprotei</taxon>
        <taxon>Thermoproteales</taxon>
        <taxon>Thermoproteaceae</taxon>
        <taxon>Thermoproteus</taxon>
    </lineage>
</organism>
<proteinExistence type="predicted"/>
<dbReference type="EMBL" id="JZWT02000006">
    <property type="protein sequence ID" value="MFB6490224.1"/>
    <property type="molecule type" value="Genomic_DNA"/>
</dbReference>
<accession>A0ACC6UZH8</accession>
<comment type="caution">
    <text evidence="1">The sequence shown here is derived from an EMBL/GenBank/DDBJ whole genome shotgun (WGS) entry which is preliminary data.</text>
</comment>
<reference evidence="1" key="1">
    <citation type="submission" date="2024-07" db="EMBL/GenBank/DDBJ databases">
        <title>Metagenome and Metagenome-Assembled Genomes of Archaea from a hot spring from the geothermal field of Los Azufres, Mexico.</title>
        <authorList>
            <person name="Marin-Paredes R."/>
            <person name="Martinez-Romero E."/>
            <person name="Servin-Garciduenas L.E."/>
        </authorList>
    </citation>
    <scope>NUCLEOTIDE SEQUENCE</scope>
</reference>
<evidence type="ECO:0000313" key="1">
    <source>
        <dbReference type="EMBL" id="MFB6490224.1"/>
    </source>
</evidence>
<dbReference type="Proteomes" id="UP000033636">
    <property type="component" value="Unassembled WGS sequence"/>
</dbReference>
<protein>
    <submittedName>
        <fullName evidence="1">DsbA family protein</fullName>
    </submittedName>
</protein>
<gene>
    <name evidence="1" type="ORF">TU35_003075</name>
</gene>
<name>A0ACC6UZH8_9CREN</name>